<dbReference type="SUPFAM" id="SSF140931">
    <property type="entry name" value="Fic-like"/>
    <property type="match status" value="1"/>
</dbReference>
<keyword evidence="1" id="KW-0805">Transcription regulation</keyword>
<dbReference type="Pfam" id="PF02661">
    <property type="entry name" value="Fic"/>
    <property type="match status" value="1"/>
</dbReference>
<dbReference type="InterPro" id="IPR001034">
    <property type="entry name" value="DeoR_HTH"/>
</dbReference>
<reference evidence="8" key="3">
    <citation type="submission" date="2017-04" db="EMBL/GenBank/DDBJ databases">
        <authorList>
            <person name="Varghese N."/>
            <person name="Submissions S."/>
        </authorList>
    </citation>
    <scope>NUCLEOTIDE SEQUENCE [LARGE SCALE GENOMIC DNA]</scope>
    <source>
        <strain evidence="8">FDF-1</strain>
    </source>
</reference>
<dbReference type="GO" id="GO:0003700">
    <property type="term" value="F:DNA-binding transcription factor activity"/>
    <property type="evidence" value="ECO:0007669"/>
    <property type="project" value="InterPro"/>
</dbReference>
<proteinExistence type="predicted"/>
<gene>
    <name evidence="5" type="ORF">MPF_0989</name>
    <name evidence="6" type="ORF">SAMN06264941_0363</name>
</gene>
<evidence type="ECO:0000313" key="6">
    <source>
        <dbReference type="EMBL" id="SMH30763.1"/>
    </source>
</evidence>
<organism evidence="5 7">
    <name type="scientific">Methanohalophilus portucalensis FDF-1</name>
    <dbReference type="NCBI Taxonomy" id="523843"/>
    <lineage>
        <taxon>Archaea</taxon>
        <taxon>Methanobacteriati</taxon>
        <taxon>Methanobacteriota</taxon>
        <taxon>Stenosarchaea group</taxon>
        <taxon>Methanomicrobia</taxon>
        <taxon>Methanosarcinales</taxon>
        <taxon>Methanosarcinaceae</taxon>
        <taxon>Methanohalophilus</taxon>
    </lineage>
</organism>
<feature type="domain" description="Fido" evidence="4">
    <location>
        <begin position="179"/>
        <end position="333"/>
    </location>
</feature>
<name>A0A1L9C6U0_9EURY</name>
<dbReference type="EMBL" id="FXBN01000001">
    <property type="protein sequence ID" value="SMH30763.1"/>
    <property type="molecule type" value="Genomic_DNA"/>
</dbReference>
<dbReference type="SUPFAM" id="SSF46785">
    <property type="entry name" value="Winged helix' DNA-binding domain"/>
    <property type="match status" value="1"/>
</dbReference>
<keyword evidence="2" id="KW-0804">Transcription</keyword>
<dbReference type="InterPro" id="IPR003812">
    <property type="entry name" value="Fido"/>
</dbReference>
<dbReference type="Gene3D" id="1.10.3290.10">
    <property type="entry name" value="Fido-like domain"/>
    <property type="match status" value="1"/>
</dbReference>
<dbReference type="InterPro" id="IPR040198">
    <property type="entry name" value="Fido_containing"/>
</dbReference>
<dbReference type="Proteomes" id="UP000185713">
    <property type="component" value="Unassembled WGS sequence"/>
</dbReference>
<evidence type="ECO:0000313" key="5">
    <source>
        <dbReference type="EMBL" id="OJH50194.1"/>
    </source>
</evidence>
<evidence type="ECO:0000313" key="8">
    <source>
        <dbReference type="Proteomes" id="UP000193969"/>
    </source>
</evidence>
<keyword evidence="3" id="KW-0175">Coiled coil</keyword>
<dbReference type="STRING" id="523843.SAMN06264941_0363"/>
<dbReference type="InterPro" id="IPR036597">
    <property type="entry name" value="Fido-like_dom_sf"/>
</dbReference>
<dbReference type="Pfam" id="PF08220">
    <property type="entry name" value="HTH_DeoR"/>
    <property type="match status" value="1"/>
</dbReference>
<evidence type="ECO:0000259" key="4">
    <source>
        <dbReference type="PROSITE" id="PS51459"/>
    </source>
</evidence>
<dbReference type="InterPro" id="IPR036390">
    <property type="entry name" value="WH_DNA-bd_sf"/>
</dbReference>
<dbReference type="PANTHER" id="PTHR13504">
    <property type="entry name" value="FIDO DOMAIN-CONTAINING PROTEIN DDB_G0283145"/>
    <property type="match status" value="1"/>
</dbReference>
<dbReference type="Proteomes" id="UP000193969">
    <property type="component" value="Unassembled WGS sequence"/>
</dbReference>
<reference evidence="5 7" key="1">
    <citation type="submission" date="2014-12" db="EMBL/GenBank/DDBJ databases">
        <title>The genome sequence of Methanohalophilus portucalensis strain FDF1.</title>
        <authorList>
            <person name="Lai M.-C."/>
            <person name="Lai S.-J."/>
        </authorList>
    </citation>
    <scope>NUCLEOTIDE SEQUENCE [LARGE SCALE GENOMIC DNA]</scope>
    <source>
        <strain evidence="5 7">FDF-1</strain>
    </source>
</reference>
<evidence type="ECO:0000313" key="7">
    <source>
        <dbReference type="Proteomes" id="UP000185713"/>
    </source>
</evidence>
<reference evidence="6" key="2">
    <citation type="submission" date="2017-04" db="EMBL/GenBank/DDBJ databases">
        <authorList>
            <person name="Afonso C.L."/>
            <person name="Miller P.J."/>
            <person name="Scott M.A."/>
            <person name="Spackman E."/>
            <person name="Goraichik I."/>
            <person name="Dimitrov K.M."/>
            <person name="Suarez D.L."/>
            <person name="Swayne D.E."/>
        </authorList>
    </citation>
    <scope>NUCLEOTIDE SEQUENCE [LARGE SCALE GENOMIC DNA]</scope>
    <source>
        <strain evidence="6">FDF-1</strain>
    </source>
</reference>
<protein>
    <submittedName>
        <fullName evidence="6">Fic family protein</fullName>
    </submittedName>
</protein>
<evidence type="ECO:0000256" key="3">
    <source>
        <dbReference type="SAM" id="Coils"/>
    </source>
</evidence>
<dbReference type="PROSITE" id="PS51459">
    <property type="entry name" value="FIDO"/>
    <property type="match status" value="1"/>
</dbReference>
<feature type="coiled-coil region" evidence="3">
    <location>
        <begin position="332"/>
        <end position="369"/>
    </location>
</feature>
<dbReference type="AlphaFoldDB" id="A0A1L9C6U0"/>
<evidence type="ECO:0000256" key="1">
    <source>
        <dbReference type="ARBA" id="ARBA00023015"/>
    </source>
</evidence>
<accession>A0A1L9C6U0</accession>
<dbReference type="RefSeq" id="WP_233125615.1">
    <property type="nucleotide sequence ID" value="NZ_FXBN01000001.1"/>
</dbReference>
<evidence type="ECO:0000256" key="2">
    <source>
        <dbReference type="ARBA" id="ARBA00023163"/>
    </source>
</evidence>
<sequence>MKVPQKAPDMWAVIEKYPDVYSLFVDPGIQELVTKYNRDYLHWEELRRRKLPVEAEKLWAVIKSSRVMQARHIEFGEWDFQYVQSNETLRRLHLLDTRGAGNLEGRPGGVSAADRRRYIVNSLMEEAIASSQLEGAATTREAAKQMLRQKRRPRDYSEKMIVNGYRTIRRIADMKSRTIDVDTLLEIHREITRDTMENPVDEGKFRDNNDIVVADPQDGSKIYHTPPDYRKIPALMQEFCEFASSDEDEFIHPLIKGIMLHFLIGYIHPFIDGNGRFARSVFYWYMLSRGYWLFEYMPISRILLHSKTKYARAYLYTETDDNDLTYFINYNLSAIEKALEDLEEYIVRKKEEQAAAMQLIESAENLNLRQADILKTLLGESDRLFSIAEIMGKYNVAYDTARRDMQYLSELGYIEQIKVRNKLMYRYSGVAG</sequence>
<keyword evidence="8" id="KW-1185">Reference proteome</keyword>
<dbReference type="PANTHER" id="PTHR13504:SF38">
    <property type="entry name" value="FIDO DOMAIN-CONTAINING PROTEIN"/>
    <property type="match status" value="1"/>
</dbReference>
<dbReference type="EMBL" id="JWTK01000002">
    <property type="protein sequence ID" value="OJH50194.1"/>
    <property type="molecule type" value="Genomic_DNA"/>
</dbReference>